<dbReference type="Pfam" id="PF05130">
    <property type="entry name" value="FlgN"/>
    <property type="match status" value="1"/>
</dbReference>
<dbReference type="OrthoDB" id="5242867at2"/>
<keyword evidence="2" id="KW-0969">Cilium</keyword>
<organism evidence="2 3">
    <name type="scientific">Baekduia soli</name>
    <dbReference type="NCBI Taxonomy" id="496014"/>
    <lineage>
        <taxon>Bacteria</taxon>
        <taxon>Bacillati</taxon>
        <taxon>Actinomycetota</taxon>
        <taxon>Thermoleophilia</taxon>
        <taxon>Solirubrobacterales</taxon>
        <taxon>Baekduiaceae</taxon>
        <taxon>Baekduia</taxon>
    </lineage>
</organism>
<proteinExistence type="predicted"/>
<dbReference type="Gene3D" id="1.20.58.300">
    <property type="entry name" value="FlgN-like"/>
    <property type="match status" value="1"/>
</dbReference>
<dbReference type="InterPro" id="IPR036679">
    <property type="entry name" value="FlgN-like_sf"/>
</dbReference>
<dbReference type="InterPro" id="IPR007809">
    <property type="entry name" value="FlgN-like"/>
</dbReference>
<gene>
    <name evidence="2" type="ORF">FSW04_03955</name>
</gene>
<dbReference type="AlphaFoldDB" id="A0A5B8U1E0"/>
<dbReference type="GO" id="GO:0044780">
    <property type="term" value="P:bacterial-type flagellum assembly"/>
    <property type="evidence" value="ECO:0007669"/>
    <property type="project" value="InterPro"/>
</dbReference>
<dbReference type="EMBL" id="CP042430">
    <property type="protein sequence ID" value="QEC46821.1"/>
    <property type="molecule type" value="Genomic_DNA"/>
</dbReference>
<sequence length="186" mass="20273">MTGSTLTPAPPTVFGADVLRHLDAQLASARRLLDAVLRQGAAIRARDVDGVLARLAEMQGEMERRSTLERERVRLLTTAGQGLGLPPHAVTLDELVRLLHPDEALAAKGRSAELRGMLAEVQREHTINRALMRQELAFLSHLTRQLGIDAEDVGYRPPSEPGATMRATLAPAAQAVRIRRSLDLEA</sequence>
<accession>A0A5B8U1E0</accession>
<keyword evidence="2" id="KW-0282">Flagellum</keyword>
<reference evidence="2 3" key="1">
    <citation type="journal article" date="2018" name="J. Microbiol.">
        <title>Baekduia soli gen. nov., sp. nov., a novel bacterium isolated from the soil of Baekdu Mountain and proposal of a novel family name, Baekduiaceae fam. nov.</title>
        <authorList>
            <person name="An D.S."/>
            <person name="Siddiqi M.Z."/>
            <person name="Kim K.H."/>
            <person name="Yu H.S."/>
            <person name="Im W.T."/>
        </authorList>
    </citation>
    <scope>NUCLEOTIDE SEQUENCE [LARGE SCALE GENOMIC DNA]</scope>
    <source>
        <strain evidence="2 3">BR7-21</strain>
    </source>
</reference>
<dbReference type="KEGG" id="bsol:FSW04_03955"/>
<keyword evidence="3" id="KW-1185">Reference proteome</keyword>
<protein>
    <submittedName>
        <fullName evidence="2">Flagellar protein FlgN</fullName>
    </submittedName>
</protein>
<dbReference type="RefSeq" id="WP_146916481.1">
    <property type="nucleotide sequence ID" value="NZ_CP042430.1"/>
</dbReference>
<evidence type="ECO:0000313" key="2">
    <source>
        <dbReference type="EMBL" id="QEC46821.1"/>
    </source>
</evidence>
<dbReference type="Proteomes" id="UP000321805">
    <property type="component" value="Chromosome"/>
</dbReference>
<dbReference type="SUPFAM" id="SSF140566">
    <property type="entry name" value="FlgN-like"/>
    <property type="match status" value="1"/>
</dbReference>
<name>A0A5B8U1E0_9ACTN</name>
<keyword evidence="2" id="KW-0966">Cell projection</keyword>
<evidence type="ECO:0000256" key="1">
    <source>
        <dbReference type="ARBA" id="ARBA00022795"/>
    </source>
</evidence>
<evidence type="ECO:0000313" key="3">
    <source>
        <dbReference type="Proteomes" id="UP000321805"/>
    </source>
</evidence>
<keyword evidence="1" id="KW-1005">Bacterial flagellum biogenesis</keyword>